<protein>
    <recommendedName>
        <fullName evidence="1">Peptidase S74 domain-containing protein</fullName>
    </recommendedName>
</protein>
<dbReference type="PROSITE" id="PS51688">
    <property type="entry name" value="ICA"/>
    <property type="match status" value="1"/>
</dbReference>
<name>A0A6C0H829_9ZZZZ</name>
<organism evidence="2">
    <name type="scientific">viral metagenome</name>
    <dbReference type="NCBI Taxonomy" id="1070528"/>
    <lineage>
        <taxon>unclassified sequences</taxon>
        <taxon>metagenomes</taxon>
        <taxon>organismal metagenomes</taxon>
    </lineage>
</organism>
<proteinExistence type="predicted"/>
<evidence type="ECO:0000259" key="1">
    <source>
        <dbReference type="PROSITE" id="PS51688"/>
    </source>
</evidence>
<sequence>MSNTSYNFKDNLTIDNNKYLKWLDFTGTTRSNIIALDSNNNVNLNSANGQMYINSNNSDSDTFINVSNNRNVFVSSKLAVGINSTDNITASLTLVNSGYIGVNTTRGNSNGYLGLSGSYELANTSGSRVILYGNEHSGSGGQVGIYAGNKAGASVNVFTCNDSLKFSIDNSGSAQFTPNGSIVRCNITDANTTFSHIVRIVDSTAAFSSTSGALQIAGGIGVEGNCFIDGTLSINAATGNINFSGTQTSTSSTSGAVYTTGGIGIANTTTAASVTSGGGLTVAGGVAVAKNLFVGGTVVILDSTAAVSSQTGSMVLYGGLGINNAVWSRNDSAPQMRLAPTTNGSETSISFYATNNYSVSSGNSNAWRVGQNVNSIGTGSFGISSYQTGPVLVCNTSGNVGIGTTSPTAAVQVYSASTKSTLIVGNFNRAAWNSAQINVVSNGAAGSGIAFERNGVDTALIANALGNLTLGHQNGAVTFNSGAYDPTSALGTERMRVTSNGNIGIGTTTPSFLLSLGTFSSNQKLAIYDGGINNFYGLGVNNNLLQLHAGTDSGAFGQLVLSNSGNVGIGTSAPSATLDISGTVFVHSTIEATTVSTGALSIAGGLAVTKSLFIGGPILQLPIGDTASRPTGITLGTIRYNTQTDQFEGYGAGNNWGSLGGVIDVAQTTKILAEESAGSADGNLRFITNNTERMRINSSGNIGIGTSAPNALLDISGTVSVRSTTEATSASSGGSMSIAGGLAVTKSLFVGGPILQLPIGDTASRPTGITLGTIRYNTQTDQFEGYGAGNNWGSLGGVIDVAQTTKILAEESAGSADGNLRFITNNTERMRINSSGNIGIGTSAPSSIFHINSSNTGSIQLGNNNGSGWYTLKNSNGLLGFYTGSFNTGTFRFGCNSVGNFGINQKSPAYALDVNGSTNINSDLYVTGSISGSGSSSSTYAYLTLTATDEAINLTTGAMVTFGGITVQCPTETTSVTNGGSLFVAGGAAIGKSLNVGLGITTGTITTTDLQTSQITTGTILASNVLVSSLLTAGNVNVTSFTSTYAMQTTCSIANLRLTSGTLGNLICTNWNASNVTNGSLVISSTTQSTGIGTGGSLTVLGGASFSKDVYVGGTMTSSSDIRLKTRIRSLQSNSGLPVTDTIDDIRTVIYTLRSEPEAGEHIGFIAQDFLRHYPQLLRRPDDNGYYSLDYSKVTVILLECIKELKNELNTLRERLDSS</sequence>
<dbReference type="Pfam" id="PF13884">
    <property type="entry name" value="Peptidase_S74"/>
    <property type="match status" value="1"/>
</dbReference>
<dbReference type="InterPro" id="IPR030392">
    <property type="entry name" value="S74_ICA"/>
</dbReference>
<reference evidence="2" key="1">
    <citation type="journal article" date="2020" name="Nature">
        <title>Giant virus diversity and host interactions through global metagenomics.</title>
        <authorList>
            <person name="Schulz F."/>
            <person name="Roux S."/>
            <person name="Paez-Espino D."/>
            <person name="Jungbluth S."/>
            <person name="Walsh D.A."/>
            <person name="Denef V.J."/>
            <person name="McMahon K.D."/>
            <person name="Konstantinidis K.T."/>
            <person name="Eloe-Fadrosh E.A."/>
            <person name="Kyrpides N.C."/>
            <person name="Woyke T."/>
        </authorList>
    </citation>
    <scope>NUCLEOTIDE SEQUENCE</scope>
    <source>
        <strain evidence="2">GVMAG-M-3300023179-73</strain>
    </source>
</reference>
<feature type="domain" description="Peptidase S74" evidence="1">
    <location>
        <begin position="1120"/>
        <end position="1216"/>
    </location>
</feature>
<dbReference type="EMBL" id="MN739890">
    <property type="protein sequence ID" value="QHT76163.1"/>
    <property type="molecule type" value="Genomic_DNA"/>
</dbReference>
<evidence type="ECO:0000313" key="2">
    <source>
        <dbReference type="EMBL" id="QHT76163.1"/>
    </source>
</evidence>
<dbReference type="AlphaFoldDB" id="A0A6C0H829"/>
<accession>A0A6C0H829</accession>